<dbReference type="AlphaFoldDB" id="A0A819J730"/>
<accession>A0A819J730</accession>
<dbReference type="Proteomes" id="UP000663864">
    <property type="component" value="Unassembled WGS sequence"/>
</dbReference>
<reference evidence="2" key="1">
    <citation type="submission" date="2021-02" db="EMBL/GenBank/DDBJ databases">
        <authorList>
            <person name="Nowell W R."/>
        </authorList>
    </citation>
    <scope>NUCLEOTIDE SEQUENCE</scope>
</reference>
<dbReference type="EMBL" id="CAJNOT010000896">
    <property type="protein sequence ID" value="CAF1104465.1"/>
    <property type="molecule type" value="Genomic_DNA"/>
</dbReference>
<protein>
    <submittedName>
        <fullName evidence="2">Uncharacterized protein</fullName>
    </submittedName>
</protein>
<dbReference type="EMBL" id="CAJOBD010003092">
    <property type="protein sequence ID" value="CAF3927894.1"/>
    <property type="molecule type" value="Genomic_DNA"/>
</dbReference>
<organism evidence="2 3">
    <name type="scientific">Rotaria sordida</name>
    <dbReference type="NCBI Taxonomy" id="392033"/>
    <lineage>
        <taxon>Eukaryota</taxon>
        <taxon>Metazoa</taxon>
        <taxon>Spiralia</taxon>
        <taxon>Gnathifera</taxon>
        <taxon>Rotifera</taxon>
        <taxon>Eurotatoria</taxon>
        <taxon>Bdelloidea</taxon>
        <taxon>Philodinida</taxon>
        <taxon>Philodinidae</taxon>
        <taxon>Rotaria</taxon>
    </lineage>
</organism>
<comment type="caution">
    <text evidence="2">The sequence shown here is derived from an EMBL/GenBank/DDBJ whole genome shotgun (WGS) entry which is preliminary data.</text>
</comment>
<evidence type="ECO:0000313" key="2">
    <source>
        <dbReference type="EMBL" id="CAF3927894.1"/>
    </source>
</evidence>
<sequence length="212" mass="24669">MNFNREPGRQLIPSSIPMPYPEMNPMSIMQSSDSSYNSKFPSYPHYRPIRLPDRCRSRPVIHIIESDSCSSISTCSEINSYRHRSYSYPRQRRIIQQQQPIILLPIKCQPSQQNILPTIQVQQQQQQGHVLPSISTSFEKLQQTQTRPIQYVQEAPQLQFISVEPHSTTIPQHVLVNSTNKKQLNVIKSIQRSMTTNNLPQNDLKFEYCLFD</sequence>
<evidence type="ECO:0000313" key="3">
    <source>
        <dbReference type="Proteomes" id="UP000663836"/>
    </source>
</evidence>
<gene>
    <name evidence="2" type="ORF">JBS370_LOCUS22291</name>
    <name evidence="1" type="ORF">ZHD862_LOCUS17776</name>
</gene>
<proteinExistence type="predicted"/>
<name>A0A819J730_9BILA</name>
<dbReference type="Proteomes" id="UP000663836">
    <property type="component" value="Unassembled WGS sequence"/>
</dbReference>
<evidence type="ECO:0000313" key="1">
    <source>
        <dbReference type="EMBL" id="CAF1104465.1"/>
    </source>
</evidence>